<organism evidence="1 2">
    <name type="scientific">Pseudomonas fluorescens</name>
    <dbReference type="NCBI Taxonomy" id="294"/>
    <lineage>
        <taxon>Bacteria</taxon>
        <taxon>Pseudomonadati</taxon>
        <taxon>Pseudomonadota</taxon>
        <taxon>Gammaproteobacteria</taxon>
        <taxon>Pseudomonadales</taxon>
        <taxon>Pseudomonadaceae</taxon>
        <taxon>Pseudomonas</taxon>
    </lineage>
</organism>
<dbReference type="OrthoDB" id="9149679at2"/>
<name>A0A5E7ASJ4_PSEFL</name>
<accession>A0A5E7ASJ4</accession>
<sequence length="135" mass="14495">MNRVISTGEFAFTLSTDPDPKASAALMFPEFAGKGQGSWSMLDAPSKIDRIRKAVRSAGGALLGAYGLIYAISSEIIHGSVYGMSYFMSAHNPGEMNVEDFLANTESQVVDILSAVSTPPVAFLQRSRKFTIACH</sequence>
<protein>
    <submittedName>
        <fullName evidence="1">Uncharacterized protein</fullName>
    </submittedName>
</protein>
<dbReference type="AlphaFoldDB" id="A0A5E7ASJ4"/>
<evidence type="ECO:0000313" key="2">
    <source>
        <dbReference type="Proteomes" id="UP000337909"/>
    </source>
</evidence>
<dbReference type="Proteomes" id="UP000337909">
    <property type="component" value="Unassembled WGS sequence"/>
</dbReference>
<proteinExistence type="predicted"/>
<gene>
    <name evidence="1" type="ORF">PS691_01194</name>
</gene>
<evidence type="ECO:0000313" key="1">
    <source>
        <dbReference type="EMBL" id="VVN82348.1"/>
    </source>
</evidence>
<dbReference type="EMBL" id="CABVHQ010000008">
    <property type="protein sequence ID" value="VVN82348.1"/>
    <property type="molecule type" value="Genomic_DNA"/>
</dbReference>
<reference evidence="1 2" key="1">
    <citation type="submission" date="2019-09" db="EMBL/GenBank/DDBJ databases">
        <authorList>
            <person name="Chandra G."/>
            <person name="Truman W A."/>
        </authorList>
    </citation>
    <scope>NUCLEOTIDE SEQUENCE [LARGE SCALE GENOMIC DNA]</scope>
    <source>
        <strain evidence="1">PS691</strain>
    </source>
</reference>